<comment type="caution">
    <text evidence="11">The sequence shown here is derived from an EMBL/GenBank/DDBJ whole genome shotgun (WGS) entry which is preliminary data.</text>
</comment>
<evidence type="ECO:0000256" key="9">
    <source>
        <dbReference type="PROSITE-ProRule" id="PRU10141"/>
    </source>
</evidence>
<evidence type="ECO:0000259" key="10">
    <source>
        <dbReference type="PROSITE" id="PS50011"/>
    </source>
</evidence>
<reference evidence="11 12" key="1">
    <citation type="journal article" date="2018" name="Sci. Rep.">
        <title>Raphidocelis subcapitata (=Pseudokirchneriella subcapitata) provides an insight into genome evolution and environmental adaptations in the Sphaeropleales.</title>
        <authorList>
            <person name="Suzuki S."/>
            <person name="Yamaguchi H."/>
            <person name="Nakajima N."/>
            <person name="Kawachi M."/>
        </authorList>
    </citation>
    <scope>NUCLEOTIDE SEQUENCE [LARGE SCALE GENOMIC DNA]</scope>
    <source>
        <strain evidence="11 12">NIES-35</strain>
    </source>
</reference>
<dbReference type="PANTHER" id="PTHR43895">
    <property type="entry name" value="CALCIUM/CALMODULIN-DEPENDENT PROTEIN KINASE KINASE-RELATED"/>
    <property type="match status" value="1"/>
</dbReference>
<sequence>MTTGASQRAQLPRSFVEARPRYQFVRGIGEGAFGSVLLARDTETGQFVAIKEMEREYVSKYVESEIINHSSLRHPHVVCFREVFLSRGHINIVMDYASGGSLLEYVQQRKRLREPVARWFFQQLVLAVDYCHRKGVANRDIKLDNLLLQPLTGLPRPLLKVCDFGYSKQDDRASVISKVGTLDYMAPEVMHNRGGYDARAADVWSCGVVLYACLTGRFPFVAPAADAAQGQGMVQGILTMLKKMKARELEIPPWLALSPQCLALLHRLMDPDPETRTTIAEVMQDPWFLVELPPNALTMNEHYLSLPPATKQGEEEIRGVVAAVRGGAP</sequence>
<dbReference type="CDD" id="cd14003">
    <property type="entry name" value="STKc_AMPK-like"/>
    <property type="match status" value="1"/>
</dbReference>
<comment type="catalytic activity">
    <reaction evidence="8">
        <text>L-seryl-[protein] + ATP = O-phospho-L-seryl-[protein] + ADP + H(+)</text>
        <dbReference type="Rhea" id="RHEA:17989"/>
        <dbReference type="Rhea" id="RHEA-COMP:9863"/>
        <dbReference type="Rhea" id="RHEA-COMP:11604"/>
        <dbReference type="ChEBI" id="CHEBI:15378"/>
        <dbReference type="ChEBI" id="CHEBI:29999"/>
        <dbReference type="ChEBI" id="CHEBI:30616"/>
        <dbReference type="ChEBI" id="CHEBI:83421"/>
        <dbReference type="ChEBI" id="CHEBI:456216"/>
        <dbReference type="EC" id="2.7.11.1"/>
    </reaction>
</comment>
<proteinExistence type="predicted"/>
<dbReference type="GO" id="GO:0007165">
    <property type="term" value="P:signal transduction"/>
    <property type="evidence" value="ECO:0007669"/>
    <property type="project" value="TreeGrafter"/>
</dbReference>
<dbReference type="EMBL" id="BDRX01000085">
    <property type="protein sequence ID" value="GBF96706.1"/>
    <property type="molecule type" value="Genomic_DNA"/>
</dbReference>
<dbReference type="GO" id="GO:0004674">
    <property type="term" value="F:protein serine/threonine kinase activity"/>
    <property type="evidence" value="ECO:0007669"/>
    <property type="project" value="UniProtKB-KW"/>
</dbReference>
<feature type="domain" description="Protein kinase" evidence="10">
    <location>
        <begin position="22"/>
        <end position="288"/>
    </location>
</feature>
<dbReference type="PROSITE" id="PS00107">
    <property type="entry name" value="PROTEIN_KINASE_ATP"/>
    <property type="match status" value="1"/>
</dbReference>
<comment type="catalytic activity">
    <reaction evidence="7">
        <text>L-threonyl-[protein] + ATP = O-phospho-L-threonyl-[protein] + ADP + H(+)</text>
        <dbReference type="Rhea" id="RHEA:46608"/>
        <dbReference type="Rhea" id="RHEA-COMP:11060"/>
        <dbReference type="Rhea" id="RHEA-COMP:11605"/>
        <dbReference type="ChEBI" id="CHEBI:15378"/>
        <dbReference type="ChEBI" id="CHEBI:30013"/>
        <dbReference type="ChEBI" id="CHEBI:30616"/>
        <dbReference type="ChEBI" id="CHEBI:61977"/>
        <dbReference type="ChEBI" id="CHEBI:456216"/>
        <dbReference type="EC" id="2.7.11.1"/>
    </reaction>
</comment>
<protein>
    <recommendedName>
        <fullName evidence="1">non-specific serine/threonine protein kinase</fullName>
        <ecNumber evidence="1">2.7.11.1</ecNumber>
    </recommendedName>
</protein>
<dbReference type="InterPro" id="IPR011009">
    <property type="entry name" value="Kinase-like_dom_sf"/>
</dbReference>
<evidence type="ECO:0000313" key="11">
    <source>
        <dbReference type="EMBL" id="GBF96706.1"/>
    </source>
</evidence>
<dbReference type="Pfam" id="PF00069">
    <property type="entry name" value="Pkinase"/>
    <property type="match status" value="1"/>
</dbReference>
<dbReference type="InterPro" id="IPR000719">
    <property type="entry name" value="Prot_kinase_dom"/>
</dbReference>
<evidence type="ECO:0000256" key="8">
    <source>
        <dbReference type="ARBA" id="ARBA00048679"/>
    </source>
</evidence>
<evidence type="ECO:0000256" key="3">
    <source>
        <dbReference type="ARBA" id="ARBA00022679"/>
    </source>
</evidence>
<evidence type="ECO:0000256" key="6">
    <source>
        <dbReference type="ARBA" id="ARBA00022840"/>
    </source>
</evidence>
<dbReference type="STRING" id="307507.A0A2V0PA34"/>
<dbReference type="PROSITE" id="PS50011">
    <property type="entry name" value="PROTEIN_KINASE_DOM"/>
    <property type="match status" value="1"/>
</dbReference>
<keyword evidence="3" id="KW-0808">Transferase</keyword>
<dbReference type="SMART" id="SM00220">
    <property type="entry name" value="S_TKc"/>
    <property type="match status" value="1"/>
</dbReference>
<dbReference type="InParanoid" id="A0A2V0PA34"/>
<keyword evidence="4 9" id="KW-0547">Nucleotide-binding</keyword>
<dbReference type="GO" id="GO:0005524">
    <property type="term" value="F:ATP binding"/>
    <property type="evidence" value="ECO:0007669"/>
    <property type="project" value="UniProtKB-UniRule"/>
</dbReference>
<keyword evidence="5" id="KW-0418">Kinase</keyword>
<evidence type="ECO:0000256" key="7">
    <source>
        <dbReference type="ARBA" id="ARBA00047899"/>
    </source>
</evidence>
<evidence type="ECO:0000256" key="5">
    <source>
        <dbReference type="ARBA" id="ARBA00022777"/>
    </source>
</evidence>
<feature type="binding site" evidence="9">
    <location>
        <position position="51"/>
    </location>
    <ligand>
        <name>ATP</name>
        <dbReference type="ChEBI" id="CHEBI:30616"/>
    </ligand>
</feature>
<dbReference type="Proteomes" id="UP000247498">
    <property type="component" value="Unassembled WGS sequence"/>
</dbReference>
<organism evidence="11 12">
    <name type="scientific">Raphidocelis subcapitata</name>
    <dbReference type="NCBI Taxonomy" id="307507"/>
    <lineage>
        <taxon>Eukaryota</taxon>
        <taxon>Viridiplantae</taxon>
        <taxon>Chlorophyta</taxon>
        <taxon>core chlorophytes</taxon>
        <taxon>Chlorophyceae</taxon>
        <taxon>CS clade</taxon>
        <taxon>Sphaeropleales</taxon>
        <taxon>Selenastraceae</taxon>
        <taxon>Raphidocelis</taxon>
    </lineage>
</organism>
<dbReference type="OrthoDB" id="503873at2759"/>
<evidence type="ECO:0000256" key="1">
    <source>
        <dbReference type="ARBA" id="ARBA00012513"/>
    </source>
</evidence>
<gene>
    <name evidence="11" type="ORF">Rsub_09448</name>
</gene>
<dbReference type="InterPro" id="IPR017441">
    <property type="entry name" value="Protein_kinase_ATP_BS"/>
</dbReference>
<evidence type="ECO:0000313" key="12">
    <source>
        <dbReference type="Proteomes" id="UP000247498"/>
    </source>
</evidence>
<dbReference type="SUPFAM" id="SSF56112">
    <property type="entry name" value="Protein kinase-like (PK-like)"/>
    <property type="match status" value="1"/>
</dbReference>
<accession>A0A2V0PA34</accession>
<dbReference type="AlphaFoldDB" id="A0A2V0PA34"/>
<dbReference type="FunFam" id="1.10.510.10:FF:000571">
    <property type="entry name" value="Maternal embryonic leucine zipper kinase"/>
    <property type="match status" value="1"/>
</dbReference>
<keyword evidence="6 9" id="KW-0067">ATP-binding</keyword>
<evidence type="ECO:0000256" key="2">
    <source>
        <dbReference type="ARBA" id="ARBA00022527"/>
    </source>
</evidence>
<name>A0A2V0PA34_9CHLO</name>
<keyword evidence="2" id="KW-0723">Serine/threonine-protein kinase</keyword>
<dbReference type="Gene3D" id="1.10.510.10">
    <property type="entry name" value="Transferase(Phosphotransferase) domain 1"/>
    <property type="match status" value="1"/>
</dbReference>
<dbReference type="EC" id="2.7.11.1" evidence="1"/>
<dbReference type="PANTHER" id="PTHR43895:SF32">
    <property type="entry name" value="SERINE_THREONINE-PROTEIN KINASE CHK1"/>
    <property type="match status" value="1"/>
</dbReference>
<evidence type="ECO:0000256" key="4">
    <source>
        <dbReference type="ARBA" id="ARBA00022741"/>
    </source>
</evidence>
<keyword evidence="12" id="KW-1185">Reference proteome</keyword>